<dbReference type="Gene3D" id="3.90.50.10">
    <property type="entry name" value="Photosynthetic Reaction Center, subunit H, domain 2"/>
    <property type="match status" value="1"/>
</dbReference>
<dbReference type="SUPFAM" id="SSF50346">
    <property type="entry name" value="PRC-barrel domain"/>
    <property type="match status" value="1"/>
</dbReference>
<feature type="compositionally biased region" description="Low complexity" evidence="1">
    <location>
        <begin position="113"/>
        <end position="136"/>
    </location>
</feature>
<comment type="caution">
    <text evidence="4">The sequence shown here is derived from an EMBL/GenBank/DDBJ whole genome shotgun (WGS) entry which is preliminary data.</text>
</comment>
<sequence>MISNEHIDRLLSARGHVIGTNGEKIGSVGQVYTDDETGQPNWVTVKTGLFGTRESFVPIQEARVEGEDLAVPYTKDHVKDAPGIDPDGHLDPAEEDRLYEHYRLHGGRTYTEATTGTAGQAASGTGTGTDYDTTGRGTVGHDTSGPTTDDAMTRSEEQLNVGKERQETSRARLRKYVTTENVTKTITVEREEVRVEREPITDANRGAALDGPAISEEEHEVVLHEERPVVEKEAVPVERVRLDKETVRYEQIVNEEVRKEHIDTGGADDTRR</sequence>
<dbReference type="PANTHER" id="PTHR38463">
    <property type="entry name" value="STRESS RESPONSE PROTEIN YSNF"/>
    <property type="match status" value="1"/>
</dbReference>
<organism evidence="4 5">
    <name type="scientific">Arthrobacter liuii</name>
    <dbReference type="NCBI Taxonomy" id="1476996"/>
    <lineage>
        <taxon>Bacteria</taxon>
        <taxon>Bacillati</taxon>
        <taxon>Actinomycetota</taxon>
        <taxon>Actinomycetes</taxon>
        <taxon>Micrococcales</taxon>
        <taxon>Micrococcaceae</taxon>
        <taxon>Arthrobacter</taxon>
    </lineage>
</organism>
<evidence type="ECO:0000313" key="4">
    <source>
        <dbReference type="EMBL" id="GGH91255.1"/>
    </source>
</evidence>
<reference evidence="5" key="1">
    <citation type="journal article" date="2019" name="Int. J. Syst. Evol. Microbiol.">
        <title>The Global Catalogue of Microorganisms (GCM) 10K type strain sequencing project: providing services to taxonomists for standard genome sequencing and annotation.</title>
        <authorList>
            <consortium name="The Broad Institute Genomics Platform"/>
            <consortium name="The Broad Institute Genome Sequencing Center for Infectious Disease"/>
            <person name="Wu L."/>
            <person name="Ma J."/>
        </authorList>
    </citation>
    <scope>NUCLEOTIDE SEQUENCE [LARGE SCALE GENOMIC DNA]</scope>
    <source>
        <strain evidence="5">CGMCC 1.12778</strain>
    </source>
</reference>
<dbReference type="InterPro" id="IPR052967">
    <property type="entry name" value="Stress_Response_Assoc"/>
</dbReference>
<name>A0ABQ2AGE8_9MICC</name>
<feature type="region of interest" description="Disordered" evidence="1">
    <location>
        <begin position="113"/>
        <end position="151"/>
    </location>
</feature>
<dbReference type="Proteomes" id="UP000643279">
    <property type="component" value="Unassembled WGS sequence"/>
</dbReference>
<dbReference type="EMBL" id="BMFW01000002">
    <property type="protein sequence ID" value="GGH91255.1"/>
    <property type="molecule type" value="Genomic_DNA"/>
</dbReference>
<dbReference type="Pfam" id="PF09557">
    <property type="entry name" value="DUF2382"/>
    <property type="match status" value="1"/>
</dbReference>
<feature type="domain" description="PRC-barrel" evidence="2">
    <location>
        <begin position="17"/>
        <end position="77"/>
    </location>
</feature>
<dbReference type="InterPro" id="IPR011033">
    <property type="entry name" value="PRC_barrel-like_sf"/>
</dbReference>
<evidence type="ECO:0000256" key="1">
    <source>
        <dbReference type="SAM" id="MobiDB-lite"/>
    </source>
</evidence>
<evidence type="ECO:0000259" key="2">
    <source>
        <dbReference type="Pfam" id="PF05239"/>
    </source>
</evidence>
<evidence type="ECO:0000313" key="5">
    <source>
        <dbReference type="Proteomes" id="UP000643279"/>
    </source>
</evidence>
<dbReference type="Pfam" id="PF05239">
    <property type="entry name" value="PRC"/>
    <property type="match status" value="1"/>
</dbReference>
<dbReference type="PANTHER" id="PTHR38463:SF1">
    <property type="entry name" value="STRESS RESPONSE PROTEIN YSNF"/>
    <property type="match status" value="1"/>
</dbReference>
<keyword evidence="5" id="KW-1185">Reference proteome</keyword>
<dbReference type="InterPro" id="IPR019060">
    <property type="entry name" value="DUF2382"/>
</dbReference>
<protein>
    <submittedName>
        <fullName evidence="4">Photosystem reaction center subunit H</fullName>
    </submittedName>
</protein>
<feature type="domain" description="DUF2382" evidence="3">
    <location>
        <begin position="152"/>
        <end position="263"/>
    </location>
</feature>
<dbReference type="InterPro" id="IPR027275">
    <property type="entry name" value="PRC-brl_dom"/>
</dbReference>
<dbReference type="InterPro" id="IPR014747">
    <property type="entry name" value="Bac_photo_RC_H_C"/>
</dbReference>
<proteinExistence type="predicted"/>
<accession>A0ABQ2AGE8</accession>
<evidence type="ECO:0000259" key="3">
    <source>
        <dbReference type="Pfam" id="PF09557"/>
    </source>
</evidence>
<gene>
    <name evidence="4" type="ORF">GCM10007170_06980</name>
</gene>
<dbReference type="RefSeq" id="WP_188570280.1">
    <property type="nucleotide sequence ID" value="NZ_BMFW01000002.1"/>
</dbReference>